<evidence type="ECO:0000313" key="1">
    <source>
        <dbReference type="EMBL" id="MBX56740.1"/>
    </source>
</evidence>
<protein>
    <submittedName>
        <fullName evidence="1">Uncharacterized protein</fullName>
    </submittedName>
</protein>
<proteinExistence type="predicted"/>
<dbReference type="EMBL" id="GGEC01076256">
    <property type="protein sequence ID" value="MBX56740.1"/>
    <property type="molecule type" value="Transcribed_RNA"/>
</dbReference>
<dbReference type="AlphaFoldDB" id="A0A2P2PPS3"/>
<organism evidence="1">
    <name type="scientific">Rhizophora mucronata</name>
    <name type="common">Asiatic mangrove</name>
    <dbReference type="NCBI Taxonomy" id="61149"/>
    <lineage>
        <taxon>Eukaryota</taxon>
        <taxon>Viridiplantae</taxon>
        <taxon>Streptophyta</taxon>
        <taxon>Embryophyta</taxon>
        <taxon>Tracheophyta</taxon>
        <taxon>Spermatophyta</taxon>
        <taxon>Magnoliopsida</taxon>
        <taxon>eudicotyledons</taxon>
        <taxon>Gunneridae</taxon>
        <taxon>Pentapetalae</taxon>
        <taxon>rosids</taxon>
        <taxon>fabids</taxon>
        <taxon>Malpighiales</taxon>
        <taxon>Rhizophoraceae</taxon>
        <taxon>Rhizophora</taxon>
    </lineage>
</organism>
<accession>A0A2P2PPS3</accession>
<reference evidence="1" key="1">
    <citation type="submission" date="2018-02" db="EMBL/GenBank/DDBJ databases">
        <title>Rhizophora mucronata_Transcriptome.</title>
        <authorList>
            <person name="Meera S.P."/>
            <person name="Sreeshan A."/>
            <person name="Augustine A."/>
        </authorList>
    </citation>
    <scope>NUCLEOTIDE SEQUENCE</scope>
    <source>
        <tissue evidence="1">Leaf</tissue>
    </source>
</reference>
<sequence>MVCLLGKVNHWRILYPSKEWFCFGKTGNIDLH</sequence>
<name>A0A2P2PPS3_RHIMU</name>